<dbReference type="Pfam" id="PF06428">
    <property type="entry name" value="Sec2p"/>
    <property type="match status" value="1"/>
</dbReference>
<dbReference type="SUPFAM" id="SSF144284">
    <property type="entry name" value="Sec2 N-terminal region"/>
    <property type="match status" value="1"/>
</dbReference>
<keyword evidence="6" id="KW-1185">Reference proteome</keyword>
<dbReference type="PANTHER" id="PTHR14430:SF4">
    <property type="entry name" value="GDP_GTP EXCHANGE FACTOR SEC2 N-TERMINAL DOMAIN-CONTAINING PROTEIN"/>
    <property type="match status" value="1"/>
</dbReference>
<dbReference type="EMBL" id="JBBBZM010000071">
    <property type="protein sequence ID" value="KAL0635389.1"/>
    <property type="molecule type" value="Genomic_DNA"/>
</dbReference>
<sequence length="231" mass="25139">MQSHTAGMKSTCCSNCGVDFHQHADAKRRIAELESQVRILSDKASAAVDKLADYEDEIRLLRQPKKHSVSSTVGSEPTSSPPLSRPPSGPSSSHMSVPPPALNRISAFLTAATKRAGAPPPSPPPEDGNGPLEQERRLRIKAEARLQEVTGELEDLSASLFQQANEMVASERRERAKLEERVAVLEGREGRVKDRLGLLERAVERIGRVREVLSEPPRASMGGRSLMGPGR</sequence>
<evidence type="ECO:0000313" key="5">
    <source>
        <dbReference type="EMBL" id="KAL0635389.1"/>
    </source>
</evidence>
<feature type="region of interest" description="Disordered" evidence="3">
    <location>
        <begin position="63"/>
        <end position="100"/>
    </location>
</feature>
<dbReference type="PANTHER" id="PTHR14430">
    <property type="entry name" value="RABIN3-RELATED"/>
    <property type="match status" value="1"/>
</dbReference>
<comment type="caution">
    <text evidence="5">The sequence shown here is derived from an EMBL/GenBank/DDBJ whole genome shotgun (WGS) entry which is preliminary data.</text>
</comment>
<dbReference type="Proteomes" id="UP001447188">
    <property type="component" value="Unassembled WGS sequence"/>
</dbReference>
<feature type="coiled-coil region" evidence="2">
    <location>
        <begin position="132"/>
        <end position="188"/>
    </location>
</feature>
<proteinExistence type="predicted"/>
<dbReference type="InterPro" id="IPR009449">
    <property type="entry name" value="Sec2_N"/>
</dbReference>
<dbReference type="InterPro" id="IPR040351">
    <property type="entry name" value="RAB3IL/RAB3IP/Sec2"/>
</dbReference>
<keyword evidence="1 2" id="KW-0175">Coiled coil</keyword>
<feature type="coiled-coil region" evidence="2">
    <location>
        <begin position="23"/>
        <end position="57"/>
    </location>
</feature>
<evidence type="ECO:0000256" key="1">
    <source>
        <dbReference type="ARBA" id="ARBA00023054"/>
    </source>
</evidence>
<organism evidence="5 6">
    <name type="scientific">Discina gigas</name>
    <dbReference type="NCBI Taxonomy" id="1032678"/>
    <lineage>
        <taxon>Eukaryota</taxon>
        <taxon>Fungi</taxon>
        <taxon>Dikarya</taxon>
        <taxon>Ascomycota</taxon>
        <taxon>Pezizomycotina</taxon>
        <taxon>Pezizomycetes</taxon>
        <taxon>Pezizales</taxon>
        <taxon>Discinaceae</taxon>
        <taxon>Discina</taxon>
    </lineage>
</organism>
<protein>
    <recommendedName>
        <fullName evidence="4">GDP/GTP exchange factor Sec2 N-terminal domain-containing protein</fullName>
    </recommendedName>
</protein>
<feature type="compositionally biased region" description="Pro residues" evidence="3">
    <location>
        <begin position="79"/>
        <end position="89"/>
    </location>
</feature>
<accession>A0ABR3GHH3</accession>
<evidence type="ECO:0000256" key="2">
    <source>
        <dbReference type="SAM" id="Coils"/>
    </source>
</evidence>
<feature type="domain" description="GDP/GTP exchange factor Sec2 N-terminal" evidence="4">
    <location>
        <begin position="132"/>
        <end position="186"/>
    </location>
</feature>
<gene>
    <name evidence="5" type="ORF">Q9L58_005687</name>
</gene>
<evidence type="ECO:0000256" key="3">
    <source>
        <dbReference type="SAM" id="MobiDB-lite"/>
    </source>
</evidence>
<evidence type="ECO:0000259" key="4">
    <source>
        <dbReference type="Pfam" id="PF06428"/>
    </source>
</evidence>
<dbReference type="Gene3D" id="6.10.140.910">
    <property type="match status" value="1"/>
</dbReference>
<name>A0ABR3GHH3_9PEZI</name>
<evidence type="ECO:0000313" key="6">
    <source>
        <dbReference type="Proteomes" id="UP001447188"/>
    </source>
</evidence>
<reference evidence="5 6" key="1">
    <citation type="submission" date="2024-02" db="EMBL/GenBank/DDBJ databases">
        <title>Discinaceae phylogenomics.</title>
        <authorList>
            <person name="Dirks A.C."/>
            <person name="James T.Y."/>
        </authorList>
    </citation>
    <scope>NUCLEOTIDE SEQUENCE [LARGE SCALE GENOMIC DNA]</scope>
    <source>
        <strain evidence="5 6">ACD0624</strain>
    </source>
</reference>